<dbReference type="GO" id="GO:0019706">
    <property type="term" value="F:protein-cysteine S-palmitoyltransferase activity"/>
    <property type="evidence" value="ECO:0007669"/>
    <property type="project" value="UniProtKB-EC"/>
</dbReference>
<comment type="domain">
    <text evidence="8">The DHHC domain is required for palmitoyltransferase activity.</text>
</comment>
<dbReference type="PROSITE" id="PS50297">
    <property type="entry name" value="ANK_REP_REGION"/>
    <property type="match status" value="2"/>
</dbReference>
<dbReference type="SMART" id="SM00248">
    <property type="entry name" value="ANK"/>
    <property type="match status" value="4"/>
</dbReference>
<dbReference type="GO" id="GO:0000139">
    <property type="term" value="C:Golgi membrane"/>
    <property type="evidence" value="ECO:0007669"/>
    <property type="project" value="TreeGrafter"/>
</dbReference>
<comment type="subcellular location">
    <subcellularLocation>
        <location evidence="1">Membrane</location>
        <topology evidence="1">Multi-pass membrane protein</topology>
    </subcellularLocation>
</comment>
<comment type="catalytic activity">
    <reaction evidence="8">
        <text>L-cysteinyl-[protein] + hexadecanoyl-CoA = S-hexadecanoyl-L-cysteinyl-[protein] + CoA</text>
        <dbReference type="Rhea" id="RHEA:36683"/>
        <dbReference type="Rhea" id="RHEA-COMP:10131"/>
        <dbReference type="Rhea" id="RHEA-COMP:11032"/>
        <dbReference type="ChEBI" id="CHEBI:29950"/>
        <dbReference type="ChEBI" id="CHEBI:57287"/>
        <dbReference type="ChEBI" id="CHEBI:57379"/>
        <dbReference type="ChEBI" id="CHEBI:74151"/>
        <dbReference type="EC" id="2.3.1.225"/>
    </reaction>
</comment>
<evidence type="ECO:0000256" key="7">
    <source>
        <dbReference type="PROSITE-ProRule" id="PRU00023"/>
    </source>
</evidence>
<dbReference type="PANTHER" id="PTHR24161:SF17">
    <property type="entry name" value="PALMITOYLTRANSFERASE"/>
    <property type="match status" value="1"/>
</dbReference>
<dbReference type="OrthoDB" id="195446at2759"/>
<comment type="similarity">
    <text evidence="8">Belongs to the DHHC palmitoyltransferase family.</text>
</comment>
<evidence type="ECO:0000256" key="1">
    <source>
        <dbReference type="ARBA" id="ARBA00004141"/>
    </source>
</evidence>
<evidence type="ECO:0000256" key="3">
    <source>
        <dbReference type="ARBA" id="ARBA00022737"/>
    </source>
</evidence>
<accession>A0A3R7S6U4</accession>
<evidence type="ECO:0000313" key="11">
    <source>
        <dbReference type="EMBL" id="RNF22691.1"/>
    </source>
</evidence>
<evidence type="ECO:0000256" key="6">
    <source>
        <dbReference type="ARBA" id="ARBA00023136"/>
    </source>
</evidence>
<dbReference type="PROSITE" id="PS50088">
    <property type="entry name" value="ANK_REPEAT"/>
    <property type="match status" value="3"/>
</dbReference>
<feature type="transmembrane region" description="Helical" evidence="8">
    <location>
        <begin position="432"/>
        <end position="452"/>
    </location>
</feature>
<gene>
    <name evidence="11" type="ORF">Tco025E_03018</name>
</gene>
<evidence type="ECO:0000259" key="10">
    <source>
        <dbReference type="Pfam" id="PF01529"/>
    </source>
</evidence>
<dbReference type="PROSITE" id="PS50216">
    <property type="entry name" value="DHHC"/>
    <property type="match status" value="1"/>
</dbReference>
<evidence type="ECO:0000256" key="4">
    <source>
        <dbReference type="ARBA" id="ARBA00022989"/>
    </source>
</evidence>
<feature type="transmembrane region" description="Helical" evidence="8">
    <location>
        <begin position="464"/>
        <end position="483"/>
    </location>
</feature>
<dbReference type="Pfam" id="PF12796">
    <property type="entry name" value="Ank_2"/>
    <property type="match status" value="1"/>
</dbReference>
<organism evidence="11 12">
    <name type="scientific">Trypanosoma conorhini</name>
    <dbReference type="NCBI Taxonomy" id="83891"/>
    <lineage>
        <taxon>Eukaryota</taxon>
        <taxon>Discoba</taxon>
        <taxon>Euglenozoa</taxon>
        <taxon>Kinetoplastea</taxon>
        <taxon>Metakinetoplastina</taxon>
        <taxon>Trypanosomatida</taxon>
        <taxon>Trypanosomatidae</taxon>
        <taxon>Trypanosoma</taxon>
    </lineage>
</organism>
<feature type="repeat" description="ANK" evidence="7">
    <location>
        <begin position="258"/>
        <end position="290"/>
    </location>
</feature>
<name>A0A3R7S6U4_9TRYP</name>
<evidence type="ECO:0000313" key="12">
    <source>
        <dbReference type="Proteomes" id="UP000284403"/>
    </source>
</evidence>
<dbReference type="Pfam" id="PF01529">
    <property type="entry name" value="DHHC"/>
    <property type="match status" value="1"/>
</dbReference>
<dbReference type="Gene3D" id="1.25.40.20">
    <property type="entry name" value="Ankyrin repeat-containing domain"/>
    <property type="match status" value="2"/>
</dbReference>
<dbReference type="InterPro" id="IPR036770">
    <property type="entry name" value="Ankyrin_rpt-contain_sf"/>
</dbReference>
<dbReference type="EC" id="2.3.1.225" evidence="8"/>
<comment type="caution">
    <text evidence="11">The sequence shown here is derived from an EMBL/GenBank/DDBJ whole genome shotgun (WGS) entry which is preliminary data.</text>
</comment>
<dbReference type="SUPFAM" id="SSF48403">
    <property type="entry name" value="Ankyrin repeat"/>
    <property type="match status" value="1"/>
</dbReference>
<keyword evidence="8" id="KW-0808">Transferase</keyword>
<dbReference type="GeneID" id="40316629"/>
<dbReference type="InterPro" id="IPR002110">
    <property type="entry name" value="Ankyrin_rpt"/>
</dbReference>
<dbReference type="PANTHER" id="PTHR24161">
    <property type="entry name" value="ANK_REP_REGION DOMAIN-CONTAINING PROTEIN-RELATED"/>
    <property type="match status" value="1"/>
</dbReference>
<feature type="transmembrane region" description="Helical" evidence="8">
    <location>
        <begin position="605"/>
        <end position="627"/>
    </location>
</feature>
<reference evidence="11 12" key="1">
    <citation type="journal article" date="2018" name="BMC Genomics">
        <title>Genomic comparison of Trypanosoma conorhini and Trypanosoma rangeli to Trypanosoma cruzi strains of high and low virulence.</title>
        <authorList>
            <person name="Bradwell K.R."/>
            <person name="Koparde V.N."/>
            <person name="Matveyev A.V."/>
            <person name="Serrano M.G."/>
            <person name="Alves J.M."/>
            <person name="Parikh H."/>
            <person name="Huang B."/>
            <person name="Lee V."/>
            <person name="Espinosa-Alvarez O."/>
            <person name="Ortiz P.A."/>
            <person name="Costa-Martins A.G."/>
            <person name="Teixeira M.M."/>
            <person name="Buck G.A."/>
        </authorList>
    </citation>
    <scope>NUCLEOTIDE SEQUENCE [LARGE SCALE GENOMIC DNA]</scope>
    <source>
        <strain evidence="11 12">025E</strain>
    </source>
</reference>
<proteinExistence type="inferred from homology"/>
<dbReference type="InterPro" id="IPR001594">
    <property type="entry name" value="Palmitoyltrfase_DHHC"/>
</dbReference>
<evidence type="ECO:0000256" key="5">
    <source>
        <dbReference type="ARBA" id="ARBA00023043"/>
    </source>
</evidence>
<keyword evidence="3" id="KW-0677">Repeat</keyword>
<protein>
    <recommendedName>
        <fullName evidence="8">Palmitoyltransferase</fullName>
        <ecNumber evidence="8">2.3.1.225</ecNumber>
    </recommendedName>
</protein>
<keyword evidence="4 8" id="KW-1133">Transmembrane helix</keyword>
<dbReference type="AlphaFoldDB" id="A0A3R7S6U4"/>
<dbReference type="RefSeq" id="XP_029229920.1">
    <property type="nucleotide sequence ID" value="XM_029369940.1"/>
</dbReference>
<evidence type="ECO:0000256" key="8">
    <source>
        <dbReference type="RuleBase" id="RU079119"/>
    </source>
</evidence>
<feature type="repeat" description="ANK" evidence="7">
    <location>
        <begin position="95"/>
        <end position="127"/>
    </location>
</feature>
<feature type="transmembrane region" description="Helical" evidence="8">
    <location>
        <begin position="402"/>
        <end position="420"/>
    </location>
</feature>
<keyword evidence="8" id="KW-0012">Acyltransferase</keyword>
<feature type="compositionally biased region" description="Basic and acidic residues" evidence="9">
    <location>
        <begin position="226"/>
        <end position="240"/>
    </location>
</feature>
<feature type="repeat" description="ANK" evidence="7">
    <location>
        <begin position="128"/>
        <end position="160"/>
    </location>
</feature>
<evidence type="ECO:0000256" key="9">
    <source>
        <dbReference type="SAM" id="MobiDB-lite"/>
    </source>
</evidence>
<feature type="domain" description="Palmitoyltransferase DHHC" evidence="10">
    <location>
        <begin position="521"/>
        <end position="637"/>
    </location>
</feature>
<dbReference type="Pfam" id="PF00023">
    <property type="entry name" value="Ank"/>
    <property type="match status" value="1"/>
</dbReference>
<evidence type="ECO:0000256" key="2">
    <source>
        <dbReference type="ARBA" id="ARBA00022692"/>
    </source>
</evidence>
<keyword evidence="2 8" id="KW-0812">Transmembrane</keyword>
<sequence length="857" mass="90729">MQVFSERMASRGGIPLPLAYYMQPAVATAAAQPVDVFAARLEGRTFHEALRSDGGFAVVTAFLLGGVDVNVRDTHGATPLHTAVARVSPTDGDGDGDVAPVLAAEGPNNLIIAFLLDNGADVNAHNTAGETPLMIAAATQNIAVVRILLAHGADPSLRDDLGNTVLHHAARHPHVLQTLQAWVDDLPARAVRENLLHVVCRQGGAGAELAALFLIEQLGVDVNAREEETATTEDDARHSSTEANGADAAPLSSVAVREGRTPLHYAVLAGDPVLVRALLQKGADLEKPDATGRTPLQLAKEAAAARPSSSSFIRRPCSILALHRGGGGRAARPVDARKVCAILEDYRGEASAQRREAKLQREAAAETSLRRLNSLGDVLLFGVAATLPHFVLALCALLPLPLWLLAAAAVLTLTSCAGFSMKDDGRLNARPLRPVGFFVGYTVALLACSALLEEAVVPLHSIGRQCVLLCGVGAAACALAAVWRSPGLVESTAAQRVGIYKTILHSKGAPAEDVRQSIDLVCMVKKPLRAQRCRHLGRVVLRYDHYSLWLASCIGGGNHRSYVGFLVLYTALLGAGCRGTYLLLSGRIDTEVVFANAPARRLVEVYGLILLPVVFLLALGALLQQLWYISRGVTAYDVAHPARCPWCFQLGSHTYSLFDVGLAGNLCRFFLGRENLLAVSYRMPVMSARLQQMAKKFQARQLMTCGGPQCHPRPDEGHSHTHVGGSCQPQSHQWDRQQRSNATVSTVLDNADGALGPLATGSVVGATSSAPARALTALPAAAAAAPPPRAAAATPLAPDAAVGRLFQLMVQQDGADVTATAAAAELQAGVSPEEWPRVVEKARSMFGFFKGTMEANR</sequence>
<keyword evidence="6 8" id="KW-0472">Membrane</keyword>
<keyword evidence="5 7" id="KW-0040">ANK repeat</keyword>
<feature type="transmembrane region" description="Helical" evidence="8">
    <location>
        <begin position="562"/>
        <end position="584"/>
    </location>
</feature>
<dbReference type="Proteomes" id="UP000284403">
    <property type="component" value="Unassembled WGS sequence"/>
</dbReference>
<feature type="transmembrane region" description="Helical" evidence="8">
    <location>
        <begin position="378"/>
        <end position="397"/>
    </location>
</feature>
<feature type="region of interest" description="Disordered" evidence="9">
    <location>
        <begin position="710"/>
        <end position="740"/>
    </location>
</feature>
<keyword evidence="12" id="KW-1185">Reference proteome</keyword>
<feature type="region of interest" description="Disordered" evidence="9">
    <location>
        <begin position="226"/>
        <end position="253"/>
    </location>
</feature>
<dbReference type="EMBL" id="MKKU01000132">
    <property type="protein sequence ID" value="RNF22691.1"/>
    <property type="molecule type" value="Genomic_DNA"/>
</dbReference>